<dbReference type="Proteomes" id="UP001303946">
    <property type="component" value="Chromosome"/>
</dbReference>
<organism evidence="1 2">
    <name type="scientific">Piscinibacter gummiphilus</name>
    <dbReference type="NCBI Taxonomy" id="946333"/>
    <lineage>
        <taxon>Bacteria</taxon>
        <taxon>Pseudomonadati</taxon>
        <taxon>Pseudomonadota</taxon>
        <taxon>Betaproteobacteria</taxon>
        <taxon>Burkholderiales</taxon>
        <taxon>Sphaerotilaceae</taxon>
        <taxon>Piscinibacter</taxon>
    </lineage>
</organism>
<reference evidence="1 2" key="1">
    <citation type="submission" date="2023-10" db="EMBL/GenBank/DDBJ databases">
        <title>Bacteria for the degradation of biodegradable plastic PBAT(Polybutylene adipate terephthalate).</title>
        <authorList>
            <person name="Weon H.-Y."/>
            <person name="Yeon J."/>
        </authorList>
    </citation>
    <scope>NUCLEOTIDE SEQUENCE [LARGE SCALE GENOMIC DNA]</scope>
    <source>
        <strain evidence="1 2">SBD 7-3</strain>
    </source>
</reference>
<evidence type="ECO:0000313" key="1">
    <source>
        <dbReference type="EMBL" id="WOB06533.1"/>
    </source>
</evidence>
<evidence type="ECO:0000313" key="2">
    <source>
        <dbReference type="Proteomes" id="UP001303946"/>
    </source>
</evidence>
<dbReference type="EMBL" id="CP136336">
    <property type="protein sequence ID" value="WOB06533.1"/>
    <property type="molecule type" value="Genomic_DNA"/>
</dbReference>
<dbReference type="RefSeq" id="WP_316699020.1">
    <property type="nucleotide sequence ID" value="NZ_CP136336.1"/>
</dbReference>
<keyword evidence="2" id="KW-1185">Reference proteome</keyword>
<protein>
    <submittedName>
        <fullName evidence="1">Uncharacterized protein</fullName>
    </submittedName>
</protein>
<sequence>MNNTLSYRAEPQVDLASGRITIDEFEGGPFVEPNPVGKIIERHTRQIFETRDAVVREALIRLGWTPPPTSRRAASEARAVGEAEGDACLAKATSGDDFNADAVRACMLRDLSLWSSKGLSSEDLVSMAKARGHVPHDDRSFGPIVAGLARKGLITQIGSCPRKRGNGTSGGRIWALTEAGRSQAISFA</sequence>
<gene>
    <name evidence="1" type="ORF">RXV79_16545</name>
</gene>
<accession>A0ABZ0CNW1</accession>
<proteinExistence type="predicted"/>
<name>A0ABZ0CNW1_9BURK</name>